<reference evidence="1 2" key="1">
    <citation type="journal article" date="2022" name="New Phytol.">
        <title>Ecological generalism drives hyperdiversity of secondary metabolite gene clusters in xylarialean endophytes.</title>
        <authorList>
            <person name="Franco M.E.E."/>
            <person name="Wisecaver J.H."/>
            <person name="Arnold A.E."/>
            <person name="Ju Y.M."/>
            <person name="Slot J.C."/>
            <person name="Ahrendt S."/>
            <person name="Moore L.P."/>
            <person name="Eastman K.E."/>
            <person name="Scott K."/>
            <person name="Konkel Z."/>
            <person name="Mondo S.J."/>
            <person name="Kuo A."/>
            <person name="Hayes R.D."/>
            <person name="Haridas S."/>
            <person name="Andreopoulos B."/>
            <person name="Riley R."/>
            <person name="LaButti K."/>
            <person name="Pangilinan J."/>
            <person name="Lipzen A."/>
            <person name="Amirebrahimi M."/>
            <person name="Yan J."/>
            <person name="Adam C."/>
            <person name="Keymanesh K."/>
            <person name="Ng V."/>
            <person name="Louie K."/>
            <person name="Northen T."/>
            <person name="Drula E."/>
            <person name="Henrissat B."/>
            <person name="Hsieh H.M."/>
            <person name="Youens-Clark K."/>
            <person name="Lutzoni F."/>
            <person name="Miadlikowska J."/>
            <person name="Eastwood D.C."/>
            <person name="Hamelin R.C."/>
            <person name="Grigoriev I.V."/>
            <person name="U'Ren J.M."/>
        </authorList>
    </citation>
    <scope>NUCLEOTIDE SEQUENCE [LARGE SCALE GENOMIC DNA]</scope>
    <source>
        <strain evidence="1 2">CBS 119005</strain>
    </source>
</reference>
<evidence type="ECO:0000313" key="1">
    <source>
        <dbReference type="EMBL" id="KAI4861942.1"/>
    </source>
</evidence>
<accession>A0ACB9YRV7</accession>
<evidence type="ECO:0000313" key="2">
    <source>
        <dbReference type="Proteomes" id="UP001497700"/>
    </source>
</evidence>
<organism evidence="1 2">
    <name type="scientific">Hypoxylon rubiginosum</name>
    <dbReference type="NCBI Taxonomy" id="110542"/>
    <lineage>
        <taxon>Eukaryota</taxon>
        <taxon>Fungi</taxon>
        <taxon>Dikarya</taxon>
        <taxon>Ascomycota</taxon>
        <taxon>Pezizomycotina</taxon>
        <taxon>Sordariomycetes</taxon>
        <taxon>Xylariomycetidae</taxon>
        <taxon>Xylariales</taxon>
        <taxon>Hypoxylaceae</taxon>
        <taxon>Hypoxylon</taxon>
    </lineage>
</organism>
<dbReference type="Proteomes" id="UP001497700">
    <property type="component" value="Unassembled WGS sequence"/>
</dbReference>
<comment type="caution">
    <text evidence="1">The sequence shown here is derived from an EMBL/GenBank/DDBJ whole genome shotgun (WGS) entry which is preliminary data.</text>
</comment>
<name>A0ACB9YRV7_9PEZI</name>
<proteinExistence type="predicted"/>
<sequence length="350" mass="38700">MGWTYNTPEGTPSEGLQITAIATTFTGFSLILVCLRTYVRGWIVKAFGNETKYGLGLTRLDDMPPENVFNFGLVQFIGAPFYVVGIWGFKMSLLLSYMRFVQGRYYTASIYIAVVCTLAHIAFACVFLFLCTPIEKQWNPSVTWGHCAQAVPFYLSFSSLTMCFDLLVIGLPFPVLVRSKIPRRRKSALLVLFALGVFVTAIQIIRIQTISSLSNYLDSARAIQWSIIESNIGITITCIPTLAPLVKYFSEKTRTGTGSSSKKPESRYALHPWRNGLRALGSHGNHDTDITRVSLGGSTERILDTNGIVKRTDVVVTRQSIRKADAGESGDLIEEELLEGPQHGSTSTSV</sequence>
<protein>
    <submittedName>
        <fullName evidence="1">Uncharacterized protein</fullName>
    </submittedName>
</protein>
<dbReference type="EMBL" id="MU393538">
    <property type="protein sequence ID" value="KAI4861942.1"/>
    <property type="molecule type" value="Genomic_DNA"/>
</dbReference>
<gene>
    <name evidence="1" type="ORF">F4820DRAFT_460587</name>
</gene>
<keyword evidence="2" id="KW-1185">Reference proteome</keyword>